<organism evidence="2 3">
    <name type="scientific">Mycena sanguinolenta</name>
    <dbReference type="NCBI Taxonomy" id="230812"/>
    <lineage>
        <taxon>Eukaryota</taxon>
        <taxon>Fungi</taxon>
        <taxon>Dikarya</taxon>
        <taxon>Basidiomycota</taxon>
        <taxon>Agaricomycotina</taxon>
        <taxon>Agaricomycetes</taxon>
        <taxon>Agaricomycetidae</taxon>
        <taxon>Agaricales</taxon>
        <taxon>Marasmiineae</taxon>
        <taxon>Mycenaceae</taxon>
        <taxon>Mycena</taxon>
    </lineage>
</organism>
<protein>
    <submittedName>
        <fullName evidence="2">Uncharacterized protein</fullName>
    </submittedName>
</protein>
<comment type="caution">
    <text evidence="2">The sequence shown here is derived from an EMBL/GenBank/DDBJ whole genome shotgun (WGS) entry which is preliminary data.</text>
</comment>
<dbReference type="OrthoDB" id="3045172at2759"/>
<name>A0A8H7D542_9AGAR</name>
<accession>A0A8H7D542</accession>
<feature type="region of interest" description="Disordered" evidence="1">
    <location>
        <begin position="119"/>
        <end position="158"/>
    </location>
</feature>
<dbReference type="AlphaFoldDB" id="A0A8H7D542"/>
<evidence type="ECO:0000313" key="3">
    <source>
        <dbReference type="Proteomes" id="UP000623467"/>
    </source>
</evidence>
<gene>
    <name evidence="2" type="ORF">MSAN_01268400</name>
</gene>
<proteinExistence type="predicted"/>
<reference evidence="2" key="1">
    <citation type="submission" date="2020-05" db="EMBL/GenBank/DDBJ databases">
        <title>Mycena genomes resolve the evolution of fungal bioluminescence.</title>
        <authorList>
            <person name="Tsai I.J."/>
        </authorList>
    </citation>
    <scope>NUCLEOTIDE SEQUENCE</scope>
    <source>
        <strain evidence="2">160909Yilan</strain>
    </source>
</reference>
<evidence type="ECO:0000256" key="1">
    <source>
        <dbReference type="SAM" id="MobiDB-lite"/>
    </source>
</evidence>
<evidence type="ECO:0000313" key="2">
    <source>
        <dbReference type="EMBL" id="KAF7359261.1"/>
    </source>
</evidence>
<keyword evidence="3" id="KW-1185">Reference proteome</keyword>
<dbReference type="EMBL" id="JACAZH010000009">
    <property type="protein sequence ID" value="KAF7359261.1"/>
    <property type="molecule type" value="Genomic_DNA"/>
</dbReference>
<sequence length="158" mass="17402">MSHKPHRSAHPTAVILAILLVLLLPHPIILFLAQATAKSQTQHSSVEGRWLAVRRSLHLPPLAAQPKPRSYLPPLSLHISSRFDLKRKRTLEESATRPFSFADVDAPPQLYFAADALDDDPAKPDQLSEPAKSIVKSRGGAMTKIQRGAGRVRTAQDK</sequence>
<dbReference type="Proteomes" id="UP000623467">
    <property type="component" value="Unassembled WGS sequence"/>
</dbReference>